<keyword evidence="6" id="KW-1185">Reference proteome</keyword>
<dbReference type="GO" id="GO:0016746">
    <property type="term" value="F:acyltransferase activity"/>
    <property type="evidence" value="ECO:0007669"/>
    <property type="project" value="UniProtKB-KW"/>
</dbReference>
<dbReference type="SUPFAM" id="SSF69593">
    <property type="entry name" value="Glycerol-3-phosphate (1)-acyltransferase"/>
    <property type="match status" value="1"/>
</dbReference>
<evidence type="ECO:0000313" key="5">
    <source>
        <dbReference type="EMBL" id="MCD2197073.1"/>
    </source>
</evidence>
<evidence type="ECO:0000256" key="1">
    <source>
        <dbReference type="ARBA" id="ARBA00022679"/>
    </source>
</evidence>
<feature type="transmembrane region" description="Helical" evidence="3">
    <location>
        <begin position="24"/>
        <end position="43"/>
    </location>
</feature>
<protein>
    <submittedName>
        <fullName evidence="5">1-acyl-sn-glycerol-3-phosphate acyltransferase</fullName>
    </submittedName>
</protein>
<keyword evidence="3" id="KW-1133">Transmembrane helix</keyword>
<keyword evidence="2 5" id="KW-0012">Acyltransferase</keyword>
<dbReference type="Pfam" id="PF01553">
    <property type="entry name" value="Acyltransferase"/>
    <property type="match status" value="1"/>
</dbReference>
<dbReference type="SMART" id="SM00563">
    <property type="entry name" value="PlsC"/>
    <property type="match status" value="1"/>
</dbReference>
<dbReference type="RefSeq" id="WP_230739264.1">
    <property type="nucleotide sequence ID" value="NZ_JAJNDB010000007.1"/>
</dbReference>
<dbReference type="PANTHER" id="PTHR10434:SF55">
    <property type="entry name" value="POSSIBLE ACYLTRANSFERASE"/>
    <property type="match status" value="1"/>
</dbReference>
<evidence type="ECO:0000256" key="2">
    <source>
        <dbReference type="ARBA" id="ARBA00023315"/>
    </source>
</evidence>
<proteinExistence type="predicted"/>
<keyword evidence="3" id="KW-0812">Transmembrane</keyword>
<sequence length="259" mass="28065">MRRPGGDAVVALPDEVRRRRREPGGPWVALSAVVFYPLTVLLARRRMVGLEHVPAQGPAMLVCNHVSYLDPVYTAVFVHRARRVPRFLAKDSLWKVPVFGRVLAGSRQIPVSRGSREAGSSLEAAQRAFDDDGVVVIYPEGTITRDPEGWPMTAHSGAARLALLNDIPVIPTVHWGTLQVYDHYNKRFRPSPLGATITVRAAAPLDLSDLRARVGGKAPGAALLRETTERMMSAVRALLEEVRGESAPSGSGDGAGTAR</sequence>
<dbReference type="EMBL" id="JAJNDB010000007">
    <property type="protein sequence ID" value="MCD2197073.1"/>
    <property type="molecule type" value="Genomic_DNA"/>
</dbReference>
<keyword evidence="1" id="KW-0808">Transferase</keyword>
<dbReference type="InterPro" id="IPR002123">
    <property type="entry name" value="Plipid/glycerol_acylTrfase"/>
</dbReference>
<dbReference type="Proteomes" id="UP001199469">
    <property type="component" value="Unassembled WGS sequence"/>
</dbReference>
<keyword evidence="3" id="KW-0472">Membrane</keyword>
<dbReference type="CDD" id="cd07989">
    <property type="entry name" value="LPLAT_AGPAT-like"/>
    <property type="match status" value="1"/>
</dbReference>
<comment type="caution">
    <text evidence="5">The sequence shown here is derived from an EMBL/GenBank/DDBJ whole genome shotgun (WGS) entry which is preliminary data.</text>
</comment>
<evidence type="ECO:0000259" key="4">
    <source>
        <dbReference type="SMART" id="SM00563"/>
    </source>
</evidence>
<name>A0ABS8PFR2_9PSEU</name>
<organism evidence="5 6">
    <name type="scientific">Actinomycetospora endophytica</name>
    <dbReference type="NCBI Taxonomy" id="2291215"/>
    <lineage>
        <taxon>Bacteria</taxon>
        <taxon>Bacillati</taxon>
        <taxon>Actinomycetota</taxon>
        <taxon>Actinomycetes</taxon>
        <taxon>Pseudonocardiales</taxon>
        <taxon>Pseudonocardiaceae</taxon>
        <taxon>Actinomycetospora</taxon>
    </lineage>
</organism>
<feature type="domain" description="Phospholipid/glycerol acyltransferase" evidence="4">
    <location>
        <begin position="59"/>
        <end position="177"/>
    </location>
</feature>
<accession>A0ABS8PFR2</accession>
<reference evidence="5 6" key="1">
    <citation type="submission" date="2021-11" db="EMBL/GenBank/DDBJ databases">
        <title>Draft genome sequence of Actinomycetospora sp. SF1 isolated from the rhizosphere soil.</title>
        <authorList>
            <person name="Duangmal K."/>
            <person name="Chantavorakit T."/>
        </authorList>
    </citation>
    <scope>NUCLEOTIDE SEQUENCE [LARGE SCALE GENOMIC DNA]</scope>
    <source>
        <strain evidence="5 6">TBRC 5722</strain>
    </source>
</reference>
<dbReference type="PANTHER" id="PTHR10434">
    <property type="entry name" value="1-ACYL-SN-GLYCEROL-3-PHOSPHATE ACYLTRANSFERASE"/>
    <property type="match status" value="1"/>
</dbReference>
<evidence type="ECO:0000256" key="3">
    <source>
        <dbReference type="SAM" id="Phobius"/>
    </source>
</evidence>
<gene>
    <name evidence="5" type="ORF">LQ327_27250</name>
</gene>
<evidence type="ECO:0000313" key="6">
    <source>
        <dbReference type="Proteomes" id="UP001199469"/>
    </source>
</evidence>